<reference evidence="1" key="1">
    <citation type="journal article" date="2023" name="Science">
        <title>Genome structures resolve the early diversification of teleost fishes.</title>
        <authorList>
            <person name="Parey E."/>
            <person name="Louis A."/>
            <person name="Montfort J."/>
            <person name="Bouchez O."/>
            <person name="Roques C."/>
            <person name="Iampietro C."/>
            <person name="Lluch J."/>
            <person name="Castinel A."/>
            <person name="Donnadieu C."/>
            <person name="Desvignes T."/>
            <person name="Floi Bucao C."/>
            <person name="Jouanno E."/>
            <person name="Wen M."/>
            <person name="Mejri S."/>
            <person name="Dirks R."/>
            <person name="Jansen H."/>
            <person name="Henkel C."/>
            <person name="Chen W.J."/>
            <person name="Zahm M."/>
            <person name="Cabau C."/>
            <person name="Klopp C."/>
            <person name="Thompson A.W."/>
            <person name="Robinson-Rechavi M."/>
            <person name="Braasch I."/>
            <person name="Lecointre G."/>
            <person name="Bobe J."/>
            <person name="Postlethwait J.H."/>
            <person name="Berthelot C."/>
            <person name="Roest Crollius H."/>
            <person name="Guiguen Y."/>
        </authorList>
    </citation>
    <scope>NUCLEOTIDE SEQUENCE</scope>
    <source>
        <strain evidence="1">NC1722</strain>
    </source>
</reference>
<protein>
    <submittedName>
        <fullName evidence="1">Uncharacterized protein</fullName>
    </submittedName>
</protein>
<gene>
    <name evidence="1" type="ORF">AAFF_G00101190</name>
</gene>
<organism evidence="1 2">
    <name type="scientific">Aldrovandia affinis</name>
    <dbReference type="NCBI Taxonomy" id="143900"/>
    <lineage>
        <taxon>Eukaryota</taxon>
        <taxon>Metazoa</taxon>
        <taxon>Chordata</taxon>
        <taxon>Craniata</taxon>
        <taxon>Vertebrata</taxon>
        <taxon>Euteleostomi</taxon>
        <taxon>Actinopterygii</taxon>
        <taxon>Neopterygii</taxon>
        <taxon>Teleostei</taxon>
        <taxon>Notacanthiformes</taxon>
        <taxon>Halosauridae</taxon>
        <taxon>Aldrovandia</taxon>
    </lineage>
</organism>
<keyword evidence="2" id="KW-1185">Reference proteome</keyword>
<dbReference type="EMBL" id="JAINUG010000166">
    <property type="protein sequence ID" value="KAJ8390739.1"/>
    <property type="molecule type" value="Genomic_DNA"/>
</dbReference>
<accession>A0AAD7RUQ7</accession>
<dbReference type="Proteomes" id="UP001221898">
    <property type="component" value="Unassembled WGS sequence"/>
</dbReference>
<comment type="caution">
    <text evidence="1">The sequence shown here is derived from an EMBL/GenBank/DDBJ whole genome shotgun (WGS) entry which is preliminary data.</text>
</comment>
<evidence type="ECO:0000313" key="2">
    <source>
        <dbReference type="Proteomes" id="UP001221898"/>
    </source>
</evidence>
<sequence length="74" mass="8260">MKATEVTRSCPRRPLSFLTGFKVSVFEGWVDVRTRRARGLQTPASDLPFPEGRLWGITSTSVAVIAEHSPTFRP</sequence>
<dbReference type="AlphaFoldDB" id="A0AAD7RUQ7"/>
<name>A0AAD7RUQ7_9TELE</name>
<proteinExistence type="predicted"/>
<evidence type="ECO:0000313" key="1">
    <source>
        <dbReference type="EMBL" id="KAJ8390739.1"/>
    </source>
</evidence>